<gene>
    <name evidence="9" type="ORF">LWI28_022547</name>
</gene>
<dbReference type="Pfam" id="PF24626">
    <property type="entry name" value="SH3_Tf2-1"/>
    <property type="match status" value="1"/>
</dbReference>
<dbReference type="Gene3D" id="1.10.340.70">
    <property type="match status" value="1"/>
</dbReference>
<reference evidence="9" key="2">
    <citation type="submission" date="2023-02" db="EMBL/GenBank/DDBJ databases">
        <authorList>
            <person name="Swenson N.G."/>
            <person name="Wegrzyn J.L."/>
            <person name="Mcevoy S.L."/>
        </authorList>
    </citation>
    <scope>NUCLEOTIDE SEQUENCE</scope>
    <source>
        <strain evidence="9">91603</strain>
        <tissue evidence="9">Leaf</tissue>
    </source>
</reference>
<dbReference type="PANTHER" id="PTHR35046:SF9">
    <property type="entry name" value="RNA-DIRECTED DNA POLYMERASE"/>
    <property type="match status" value="1"/>
</dbReference>
<dbReference type="FunFam" id="3.30.70.270:FF:000020">
    <property type="entry name" value="Transposon Tf2-6 polyprotein-like Protein"/>
    <property type="match status" value="1"/>
</dbReference>
<dbReference type="Proteomes" id="UP001064489">
    <property type="component" value="Chromosome 11"/>
</dbReference>
<dbReference type="AlphaFoldDB" id="A0AAD5I7T5"/>
<evidence type="ECO:0000256" key="7">
    <source>
        <dbReference type="SAM" id="MobiDB-lite"/>
    </source>
</evidence>
<dbReference type="PANTHER" id="PTHR35046">
    <property type="entry name" value="ZINC KNUCKLE (CCHC-TYPE) FAMILY PROTEIN"/>
    <property type="match status" value="1"/>
</dbReference>
<keyword evidence="10" id="KW-1185">Reference proteome</keyword>
<sequence length="898" mass="102860">MVLKDCGIESEGESDNEYMPPLEDASDNAYPVGGELLVARKALSAQAKEDDKPMIVLLYKEACFSTNELTSSLPSVVVSLLHDFDEVFPKEMPIGLPPTRGIEHQIDFVPGASIPNRPAYRSNPEETKELQWQVNELMERGYVRESMSPCAVPVLLVPKKDGTWRMCVDCRAINNITVKYRHPIPRVDDMLDELHGSIVFTKIDLKSGYHQVRMKEGDEWKTACKTKYSFYEWLVMPFGLTNAPSTFMRLMNQFLRAFIEKFVVVYFDDILIYNKNLDEHVEHLKLVLGVLRAEKLFANLKTCTFCTDKLVFLGFVVSAKGIGVDEEKVKAIKEWPKPTNVGQVRSFHGLASFYRSFVRDFSSLAAPLTEVIKKNVGFKWGNEQEKTFNLIKEKLTDAPLLALPDFAKAFEIECDASGIGIGAVLMQEGRPIAFFSEKISGATLNYPTYDKEMYALVRALETWQHYLWPKEFLIHMDHESLKHLKGQHKLNKRHAKWVEFIETFPYVIKYKKGKENVVVDALSRMYVLLSTLDARMLGFDYIKELYVEDSDFGNVFNACEKVAFGKFYRHDGFLYRETKLCVPKSSLRELLVREAHRGGLMRHFGIAKTLDVLHEHFFWPHMKRDVERVCDKCITCRQAKSRVKPHGLYTPLPIPSGPWIDISMDFVLGLPRSKRGVCILQLIFLEIVYGFNPLTPLDLIPLPVNEHVNLDGKKKAEFVKQIHEKTRQNIERRTEQYANQANKGRKKVVFEPGDWVWLHMRKERFPVQRRSKLLPRGDGPFQVIERINDNAYKLDLPGEYNISASFNVSDLSPFDVDDDLRTNPFQEGGNDENKGAALRDPLHVPAGPITRAGAKRFKEVLIGLIQDTWADSEVLKSKMSPHKDQGLINVINAINWAE</sequence>
<organism evidence="9 10">
    <name type="scientific">Acer negundo</name>
    <name type="common">Box elder</name>
    <dbReference type="NCBI Taxonomy" id="4023"/>
    <lineage>
        <taxon>Eukaryota</taxon>
        <taxon>Viridiplantae</taxon>
        <taxon>Streptophyta</taxon>
        <taxon>Embryophyta</taxon>
        <taxon>Tracheophyta</taxon>
        <taxon>Spermatophyta</taxon>
        <taxon>Magnoliopsida</taxon>
        <taxon>eudicotyledons</taxon>
        <taxon>Gunneridae</taxon>
        <taxon>Pentapetalae</taxon>
        <taxon>rosids</taxon>
        <taxon>malvids</taxon>
        <taxon>Sapindales</taxon>
        <taxon>Sapindaceae</taxon>
        <taxon>Hippocastanoideae</taxon>
        <taxon>Acereae</taxon>
        <taxon>Acer</taxon>
    </lineage>
</organism>
<keyword evidence="2" id="KW-0548">Nucleotidyltransferase</keyword>
<evidence type="ECO:0000256" key="6">
    <source>
        <dbReference type="ARBA" id="ARBA00022918"/>
    </source>
</evidence>
<keyword evidence="6" id="KW-0695">RNA-directed DNA polymerase</keyword>
<evidence type="ECO:0000313" key="9">
    <source>
        <dbReference type="EMBL" id="KAI9154198.1"/>
    </source>
</evidence>
<dbReference type="GO" id="GO:0003964">
    <property type="term" value="F:RNA-directed DNA polymerase activity"/>
    <property type="evidence" value="ECO:0007669"/>
    <property type="project" value="UniProtKB-KW"/>
</dbReference>
<protein>
    <recommendedName>
        <fullName evidence="8">Reverse transcriptase domain-containing protein</fullName>
    </recommendedName>
</protein>
<keyword evidence="1" id="KW-0808">Transferase</keyword>
<evidence type="ECO:0000256" key="4">
    <source>
        <dbReference type="ARBA" id="ARBA00022759"/>
    </source>
</evidence>
<dbReference type="Gene3D" id="3.10.20.370">
    <property type="match status" value="1"/>
</dbReference>
<dbReference type="PROSITE" id="PS50878">
    <property type="entry name" value="RT_POL"/>
    <property type="match status" value="1"/>
</dbReference>
<dbReference type="InterPro" id="IPR041588">
    <property type="entry name" value="Integrase_H2C2"/>
</dbReference>
<dbReference type="Gene3D" id="3.10.10.10">
    <property type="entry name" value="HIV Type 1 Reverse Transcriptase, subunit A, domain 1"/>
    <property type="match status" value="1"/>
</dbReference>
<keyword evidence="4" id="KW-0255">Endonuclease</keyword>
<dbReference type="InterPro" id="IPR000477">
    <property type="entry name" value="RT_dom"/>
</dbReference>
<keyword evidence="5" id="KW-0378">Hydrolase</keyword>
<dbReference type="Pfam" id="PF17921">
    <property type="entry name" value="Integrase_H2C2"/>
    <property type="match status" value="1"/>
</dbReference>
<dbReference type="CDD" id="cd09274">
    <property type="entry name" value="RNase_HI_RT_Ty3"/>
    <property type="match status" value="1"/>
</dbReference>
<dbReference type="EMBL" id="JAJSOW010000108">
    <property type="protein sequence ID" value="KAI9154198.1"/>
    <property type="molecule type" value="Genomic_DNA"/>
</dbReference>
<accession>A0AAD5I7T5</accession>
<evidence type="ECO:0000256" key="5">
    <source>
        <dbReference type="ARBA" id="ARBA00022801"/>
    </source>
</evidence>
<evidence type="ECO:0000256" key="3">
    <source>
        <dbReference type="ARBA" id="ARBA00022722"/>
    </source>
</evidence>
<comment type="caution">
    <text evidence="9">The sequence shown here is derived from an EMBL/GenBank/DDBJ whole genome shotgun (WGS) entry which is preliminary data.</text>
</comment>
<dbReference type="Gene3D" id="3.30.70.270">
    <property type="match status" value="2"/>
</dbReference>
<dbReference type="GO" id="GO:0004519">
    <property type="term" value="F:endonuclease activity"/>
    <property type="evidence" value="ECO:0007669"/>
    <property type="project" value="UniProtKB-KW"/>
</dbReference>
<dbReference type="Pfam" id="PF00078">
    <property type="entry name" value="RVT_1"/>
    <property type="match status" value="1"/>
</dbReference>
<dbReference type="FunFam" id="1.10.340.70:FF:000001">
    <property type="entry name" value="Retrovirus-related Pol polyprotein from transposon gypsy-like Protein"/>
    <property type="match status" value="1"/>
</dbReference>
<evidence type="ECO:0000259" key="8">
    <source>
        <dbReference type="PROSITE" id="PS50878"/>
    </source>
</evidence>
<dbReference type="InterPro" id="IPR056924">
    <property type="entry name" value="SH3_Tf2-1"/>
</dbReference>
<dbReference type="CDD" id="cd01647">
    <property type="entry name" value="RT_LTR"/>
    <property type="match status" value="1"/>
</dbReference>
<name>A0AAD5I7T5_ACENE</name>
<reference evidence="9" key="1">
    <citation type="journal article" date="2022" name="Plant J.">
        <title>Strategies of tolerance reflected in two North American maple genomes.</title>
        <authorList>
            <person name="McEvoy S.L."/>
            <person name="Sezen U.U."/>
            <person name="Trouern-Trend A."/>
            <person name="McMahon S.M."/>
            <person name="Schaberg P.G."/>
            <person name="Yang J."/>
            <person name="Wegrzyn J.L."/>
            <person name="Swenson N.G."/>
        </authorList>
    </citation>
    <scope>NUCLEOTIDE SEQUENCE</scope>
    <source>
        <strain evidence="9">91603</strain>
    </source>
</reference>
<dbReference type="SUPFAM" id="SSF56672">
    <property type="entry name" value="DNA/RNA polymerases"/>
    <property type="match status" value="1"/>
</dbReference>
<dbReference type="InterPro" id="IPR041373">
    <property type="entry name" value="RT_RNaseH"/>
</dbReference>
<dbReference type="Pfam" id="PF17917">
    <property type="entry name" value="RT_RNaseH"/>
    <property type="match status" value="1"/>
</dbReference>
<evidence type="ECO:0000256" key="2">
    <source>
        <dbReference type="ARBA" id="ARBA00022695"/>
    </source>
</evidence>
<evidence type="ECO:0000256" key="1">
    <source>
        <dbReference type="ARBA" id="ARBA00022679"/>
    </source>
</evidence>
<evidence type="ECO:0000313" key="10">
    <source>
        <dbReference type="Proteomes" id="UP001064489"/>
    </source>
</evidence>
<feature type="region of interest" description="Disordered" evidence="7">
    <location>
        <begin position="1"/>
        <end position="22"/>
    </location>
</feature>
<proteinExistence type="predicted"/>
<dbReference type="InterPro" id="IPR043128">
    <property type="entry name" value="Rev_trsase/Diguanyl_cyclase"/>
</dbReference>
<feature type="domain" description="Reverse transcriptase" evidence="8">
    <location>
        <begin position="138"/>
        <end position="317"/>
    </location>
</feature>
<dbReference type="GO" id="GO:0016787">
    <property type="term" value="F:hydrolase activity"/>
    <property type="evidence" value="ECO:0007669"/>
    <property type="project" value="UniProtKB-KW"/>
</dbReference>
<dbReference type="InterPro" id="IPR043502">
    <property type="entry name" value="DNA/RNA_pol_sf"/>
</dbReference>
<keyword evidence="3" id="KW-0540">Nuclease</keyword>